<dbReference type="NCBIfam" id="TIGR03592">
    <property type="entry name" value="yidC_oxa1_cterm"/>
    <property type="match status" value="1"/>
</dbReference>
<dbReference type="Pfam" id="PF14849">
    <property type="entry name" value="YidC_periplas"/>
    <property type="match status" value="1"/>
</dbReference>
<accession>A0A6B2QVL0</accession>
<sequence>MDIRRTVLLMVFSFSLLMLWNNWQIHHGNAPLFAPAPVTNKDTGKGDANGATPSAGVPSAPVGSAAVAGSGSAAVANATTPPAALSSGSQTVVVTTDVLKLTFDLQGAQLVRSDLLAFPASDDNSKPTVLLDNTNGHYYVVQSGVYDAPAGLIYPNHLSPFTMISDAKELSGDTLVVKFASESGGVKVTKTYTLKRGQYVINVDHQIENTTSAPVTPSLYLQITHDGVDPNQSSAPSFLSGPANFMGLAVYSDKDKFQKITFQEIEKNKASYAKQADNGWFALVQHYFVTAWIPNEGTNRRYEITEIKEPQKKNLYAIRSMESVGTINPNSSATIKAKLWVGPQDQSELEKVAPGLDLVIDYGLLTIIAKPVFSLMTWLFTILGNWGWTIVALTFLIKAAFYPLSAASYRSMAKMKQVSPRLQALKEKFGDDRQKLNAAMMEMYRTEKINPLGGCLPIVIQIPVFISLYYVLGSSVELRGAPWILWVHDLSLRDPYFILPAIMMATMFLQMKLNPTPPDPMQAKVMMFMPLVFGGMMFFFPAGLVLYWCVNNILSIAQQWYITKSIEKQAAIAHR</sequence>
<dbReference type="InterPro" id="IPR019998">
    <property type="entry name" value="Membr_insert_YidC"/>
</dbReference>
<dbReference type="InterPro" id="IPR028055">
    <property type="entry name" value="YidC/Oxa/ALB_C"/>
</dbReference>
<keyword evidence="9 13" id="KW-0472">Membrane</keyword>
<dbReference type="PRINTS" id="PR00701">
    <property type="entry name" value="60KDINNERMP"/>
</dbReference>
<keyword evidence="6 13" id="KW-0812">Transmembrane</keyword>
<dbReference type="InterPro" id="IPR038221">
    <property type="entry name" value="YidC_periplasmic_sf"/>
</dbReference>
<dbReference type="HAMAP" id="MF_01810">
    <property type="entry name" value="YidC_type1"/>
    <property type="match status" value="1"/>
</dbReference>
<reference evidence="16" key="1">
    <citation type="submission" date="2020-02" db="EMBL/GenBank/DDBJ databases">
        <authorList>
            <person name="Chen W.-M."/>
        </authorList>
    </citation>
    <scope>NUCLEOTIDE SEQUENCE</scope>
    <source>
        <strain evidence="16">NBD-18</strain>
    </source>
</reference>
<keyword evidence="10 13" id="KW-0143">Chaperone</keyword>
<dbReference type="PRINTS" id="PR01900">
    <property type="entry name" value="YIDCPROTEIN"/>
</dbReference>
<feature type="transmembrane region" description="Helical" evidence="13">
    <location>
        <begin position="386"/>
        <end position="407"/>
    </location>
</feature>
<evidence type="ECO:0000259" key="15">
    <source>
        <dbReference type="Pfam" id="PF14849"/>
    </source>
</evidence>
<name>A0A6B2QVL0_9BURK</name>
<feature type="domain" description="Membrane insertase YidC/Oxa/ALB C-terminal" evidence="14">
    <location>
        <begin position="386"/>
        <end position="564"/>
    </location>
</feature>
<protein>
    <recommendedName>
        <fullName evidence="3 13">Membrane protein insertase YidC</fullName>
    </recommendedName>
    <alternativeName>
        <fullName evidence="12 13">Foldase YidC</fullName>
    </alternativeName>
    <alternativeName>
        <fullName evidence="11 13">Membrane integrase YidC</fullName>
    </alternativeName>
    <alternativeName>
        <fullName evidence="13">Membrane protein YidC</fullName>
    </alternativeName>
</protein>
<dbReference type="Gene3D" id="2.70.98.90">
    <property type="match status" value="1"/>
</dbReference>
<evidence type="ECO:0000256" key="13">
    <source>
        <dbReference type="HAMAP-Rule" id="MF_01810"/>
    </source>
</evidence>
<dbReference type="GO" id="GO:0005886">
    <property type="term" value="C:plasma membrane"/>
    <property type="evidence" value="ECO:0007669"/>
    <property type="project" value="UniProtKB-SubCell"/>
</dbReference>
<gene>
    <name evidence="13 16" type="primary">yidC</name>
    <name evidence="16" type="ORF">G3I67_04200</name>
</gene>
<organism evidence="16">
    <name type="scientific">Sheuella amnicola</name>
    <dbReference type="NCBI Taxonomy" id="2707330"/>
    <lineage>
        <taxon>Bacteria</taxon>
        <taxon>Pseudomonadati</taxon>
        <taxon>Pseudomonadota</taxon>
        <taxon>Betaproteobacteria</taxon>
        <taxon>Burkholderiales</taxon>
        <taxon>Alcaligenaceae</taxon>
        <taxon>Sheuella</taxon>
    </lineage>
</organism>
<dbReference type="EMBL" id="JAAGRN010000002">
    <property type="protein sequence ID" value="NDY82430.1"/>
    <property type="molecule type" value="Genomic_DNA"/>
</dbReference>
<comment type="subunit">
    <text evidence="13">Interacts with the Sec translocase complex via SecD. Specifically interacts with transmembrane segments of nascent integral membrane proteins during membrane integration.</text>
</comment>
<comment type="caution">
    <text evidence="13">Lacks conserved residue(s) required for the propagation of feature annotation.</text>
</comment>
<dbReference type="GO" id="GO:0015031">
    <property type="term" value="P:protein transport"/>
    <property type="evidence" value="ECO:0007669"/>
    <property type="project" value="UniProtKB-KW"/>
</dbReference>
<dbReference type="NCBIfam" id="NF002352">
    <property type="entry name" value="PRK01318.1-3"/>
    <property type="match status" value="1"/>
</dbReference>
<evidence type="ECO:0000256" key="10">
    <source>
        <dbReference type="ARBA" id="ARBA00023186"/>
    </source>
</evidence>
<evidence type="ECO:0000256" key="5">
    <source>
        <dbReference type="ARBA" id="ARBA00022475"/>
    </source>
</evidence>
<evidence type="ECO:0000259" key="14">
    <source>
        <dbReference type="Pfam" id="PF02096"/>
    </source>
</evidence>
<dbReference type="InterPro" id="IPR047196">
    <property type="entry name" value="YidC_ALB_C"/>
</dbReference>
<dbReference type="GO" id="GO:0032977">
    <property type="term" value="F:membrane insertase activity"/>
    <property type="evidence" value="ECO:0007669"/>
    <property type="project" value="InterPro"/>
</dbReference>
<evidence type="ECO:0000256" key="3">
    <source>
        <dbReference type="ARBA" id="ARBA00015325"/>
    </source>
</evidence>
<dbReference type="GO" id="GO:0051205">
    <property type="term" value="P:protein insertion into membrane"/>
    <property type="evidence" value="ECO:0007669"/>
    <property type="project" value="TreeGrafter"/>
</dbReference>
<feature type="transmembrane region" description="Helical" evidence="13">
    <location>
        <begin position="449"/>
        <end position="472"/>
    </location>
</feature>
<evidence type="ECO:0000256" key="7">
    <source>
        <dbReference type="ARBA" id="ARBA00022927"/>
    </source>
</evidence>
<proteinExistence type="inferred from homology"/>
<evidence type="ECO:0000256" key="12">
    <source>
        <dbReference type="ARBA" id="ARBA00033342"/>
    </source>
</evidence>
<feature type="transmembrane region" description="Helical" evidence="13">
    <location>
        <begin position="525"/>
        <end position="548"/>
    </location>
</feature>
<evidence type="ECO:0000256" key="6">
    <source>
        <dbReference type="ARBA" id="ARBA00022692"/>
    </source>
</evidence>
<dbReference type="RefSeq" id="WP_163651833.1">
    <property type="nucleotide sequence ID" value="NZ_JAAGRN010000002.1"/>
</dbReference>
<keyword evidence="5 13" id="KW-1003">Cell membrane</keyword>
<evidence type="ECO:0000256" key="4">
    <source>
        <dbReference type="ARBA" id="ARBA00022448"/>
    </source>
</evidence>
<evidence type="ECO:0000256" key="2">
    <source>
        <dbReference type="ARBA" id="ARBA00010527"/>
    </source>
</evidence>
<dbReference type="NCBIfam" id="NF002353">
    <property type="entry name" value="PRK01318.1-4"/>
    <property type="match status" value="1"/>
</dbReference>
<feature type="domain" description="Membrane insertase YidC N-terminal" evidence="15">
    <location>
        <begin position="92"/>
        <end position="374"/>
    </location>
</feature>
<evidence type="ECO:0000256" key="9">
    <source>
        <dbReference type="ARBA" id="ARBA00023136"/>
    </source>
</evidence>
<dbReference type="PANTHER" id="PTHR12428:SF65">
    <property type="entry name" value="CYTOCHROME C OXIDASE ASSEMBLY PROTEIN COX18, MITOCHONDRIAL"/>
    <property type="match status" value="1"/>
</dbReference>
<dbReference type="InterPro" id="IPR028053">
    <property type="entry name" value="Membr_insert_YidC_N"/>
</dbReference>
<evidence type="ECO:0000256" key="1">
    <source>
        <dbReference type="ARBA" id="ARBA00004429"/>
    </source>
</evidence>
<dbReference type="Pfam" id="PF02096">
    <property type="entry name" value="60KD_IMP"/>
    <property type="match status" value="1"/>
</dbReference>
<dbReference type="PANTHER" id="PTHR12428">
    <property type="entry name" value="OXA1"/>
    <property type="match status" value="1"/>
</dbReference>
<dbReference type="CDD" id="cd20070">
    <property type="entry name" value="5TM_YidC_Alb3"/>
    <property type="match status" value="1"/>
</dbReference>
<comment type="function">
    <text evidence="13">Required for the insertion and/or proper folding and/or complex formation of integral membrane proteins into the membrane. Involved in integration of membrane proteins that insert both dependently and independently of the Sec translocase complex, as well as at least some lipoproteins. Aids folding of multispanning membrane proteins.</text>
</comment>
<dbReference type="NCBIfam" id="TIGR03593">
    <property type="entry name" value="yidC_nterm"/>
    <property type="match status" value="1"/>
</dbReference>
<keyword evidence="4 13" id="KW-0813">Transport</keyword>
<evidence type="ECO:0000256" key="11">
    <source>
        <dbReference type="ARBA" id="ARBA00033245"/>
    </source>
</evidence>
<evidence type="ECO:0000313" key="16">
    <source>
        <dbReference type="EMBL" id="NDY82430.1"/>
    </source>
</evidence>
<comment type="subcellular location">
    <subcellularLocation>
        <location evidence="1">Cell inner membrane</location>
        <topology evidence="1">Multi-pass membrane protein</topology>
    </subcellularLocation>
    <subcellularLocation>
        <location evidence="13">Cell membrane</location>
        <topology evidence="13">Multi-pass membrane protein</topology>
    </subcellularLocation>
</comment>
<dbReference type="AlphaFoldDB" id="A0A6B2QVL0"/>
<comment type="caution">
    <text evidence="16">The sequence shown here is derived from an EMBL/GenBank/DDBJ whole genome shotgun (WGS) entry which is preliminary data.</text>
</comment>
<keyword evidence="8 13" id="KW-1133">Transmembrane helix</keyword>
<comment type="similarity">
    <text evidence="2 13">Belongs to the OXA1/ALB3/YidC family. Type 1 subfamily.</text>
</comment>
<keyword evidence="7 13" id="KW-0653">Protein transport</keyword>
<evidence type="ECO:0000256" key="8">
    <source>
        <dbReference type="ARBA" id="ARBA00022989"/>
    </source>
</evidence>
<dbReference type="CDD" id="cd19961">
    <property type="entry name" value="EcYidC-like_peri"/>
    <property type="match status" value="1"/>
</dbReference>
<dbReference type="InterPro" id="IPR001708">
    <property type="entry name" value="YidC/ALB3/OXA1/COX18"/>
</dbReference>